<comment type="subcellular location">
    <subcellularLocation>
        <location evidence="1">Cell membrane</location>
        <topology evidence="1">Multi-pass membrane protein</topology>
    </subcellularLocation>
</comment>
<evidence type="ECO:0000256" key="4">
    <source>
        <dbReference type="ARBA" id="ARBA00022692"/>
    </source>
</evidence>
<keyword evidence="4 7" id="KW-0812">Transmembrane</keyword>
<evidence type="ECO:0000313" key="9">
    <source>
        <dbReference type="Proteomes" id="UP000270616"/>
    </source>
</evidence>
<keyword evidence="3" id="KW-1003">Cell membrane</keyword>
<dbReference type="GO" id="GO:0008324">
    <property type="term" value="F:monoatomic cation transmembrane transporter activity"/>
    <property type="evidence" value="ECO:0007669"/>
    <property type="project" value="InterPro"/>
</dbReference>
<feature type="transmembrane region" description="Helical" evidence="7">
    <location>
        <begin position="22"/>
        <end position="41"/>
    </location>
</feature>
<dbReference type="InterPro" id="IPR002758">
    <property type="entry name" value="Cation_antiport_E"/>
</dbReference>
<evidence type="ECO:0000256" key="6">
    <source>
        <dbReference type="ARBA" id="ARBA00023136"/>
    </source>
</evidence>
<dbReference type="RefSeq" id="WP_123823521.1">
    <property type="nucleotide sequence ID" value="NZ_RKMF01000001.1"/>
</dbReference>
<evidence type="ECO:0000256" key="3">
    <source>
        <dbReference type="ARBA" id="ARBA00022475"/>
    </source>
</evidence>
<dbReference type="EMBL" id="RKMF01000001">
    <property type="protein sequence ID" value="ROZ65632.1"/>
    <property type="molecule type" value="Genomic_DNA"/>
</dbReference>
<dbReference type="NCBIfam" id="NF006521">
    <property type="entry name" value="PRK08965.1-5"/>
    <property type="match status" value="1"/>
</dbReference>
<keyword evidence="5 7" id="KW-1133">Transmembrane helix</keyword>
<accession>A0A3N3ZWZ8</accession>
<dbReference type="AlphaFoldDB" id="A0A3N3ZWZ8"/>
<evidence type="ECO:0000256" key="5">
    <source>
        <dbReference type="ARBA" id="ARBA00022989"/>
    </source>
</evidence>
<gene>
    <name evidence="8" type="ORF">EDL96_00585</name>
</gene>
<sequence length="215" mass="23752">MNSNRAESGAESRGGPRRTHRFVVEIPLILWLVVVWAVLWGELTVKNLVVGVIFALLVTRVLALPPVALSHRFNVLQAVVMAVTFLYQVVKASFQVLWVAIRKGPNVRSALVAVKLRTVNDLMIAAVGNTTGVIPGSVLIEVDRSTATLYFHALDVDDDADVEAFRNGVLRTEAAWIRVIGTREELDLLKAEDQRLGRRRPLAVLSSPRRSEVEA</sequence>
<name>A0A3N3ZWZ8_9MICC</name>
<dbReference type="OrthoDB" id="3556991at2"/>
<evidence type="ECO:0000256" key="2">
    <source>
        <dbReference type="ARBA" id="ARBA00006228"/>
    </source>
</evidence>
<reference evidence="8 9" key="1">
    <citation type="submission" date="2018-10" db="EMBL/GenBank/DDBJ databases">
        <title>Kocuria sp. M5W7-7, whole genome shotgun sequence.</title>
        <authorList>
            <person name="Tuo L."/>
        </authorList>
    </citation>
    <scope>NUCLEOTIDE SEQUENCE [LARGE SCALE GENOMIC DNA]</scope>
    <source>
        <strain evidence="8 9">M5W7-7</strain>
    </source>
</reference>
<dbReference type="PANTHER" id="PTHR34584:SF1">
    <property type="entry name" value="NA(+)_H(+) ANTIPORTER SUBUNIT E1"/>
    <property type="match status" value="1"/>
</dbReference>
<organism evidence="8 9">
    <name type="scientific">Kocuria soli</name>
    <dbReference type="NCBI Taxonomy" id="2485125"/>
    <lineage>
        <taxon>Bacteria</taxon>
        <taxon>Bacillati</taxon>
        <taxon>Actinomycetota</taxon>
        <taxon>Actinomycetes</taxon>
        <taxon>Micrococcales</taxon>
        <taxon>Micrococcaceae</taxon>
        <taxon>Kocuria</taxon>
    </lineage>
</organism>
<evidence type="ECO:0000313" key="8">
    <source>
        <dbReference type="EMBL" id="ROZ65632.1"/>
    </source>
</evidence>
<dbReference type="PANTHER" id="PTHR34584">
    <property type="entry name" value="NA(+)/H(+) ANTIPORTER SUBUNIT E1"/>
    <property type="match status" value="1"/>
</dbReference>
<comment type="caution">
    <text evidence="8">The sequence shown here is derived from an EMBL/GenBank/DDBJ whole genome shotgun (WGS) entry which is preliminary data.</text>
</comment>
<evidence type="ECO:0000256" key="1">
    <source>
        <dbReference type="ARBA" id="ARBA00004651"/>
    </source>
</evidence>
<feature type="transmembrane region" description="Helical" evidence="7">
    <location>
        <begin position="48"/>
        <end position="69"/>
    </location>
</feature>
<keyword evidence="6 7" id="KW-0472">Membrane</keyword>
<dbReference type="Pfam" id="PF01899">
    <property type="entry name" value="MNHE"/>
    <property type="match status" value="1"/>
</dbReference>
<comment type="similarity">
    <text evidence="2">Belongs to the CPA3 antiporters (TC 2.A.63) subunit E family.</text>
</comment>
<feature type="transmembrane region" description="Helical" evidence="7">
    <location>
        <begin position="75"/>
        <end position="101"/>
    </location>
</feature>
<dbReference type="Proteomes" id="UP000270616">
    <property type="component" value="Unassembled WGS sequence"/>
</dbReference>
<protein>
    <submittedName>
        <fullName evidence="8">Na+/H+ antiporter subunit E</fullName>
    </submittedName>
</protein>
<keyword evidence="9" id="KW-1185">Reference proteome</keyword>
<dbReference type="GO" id="GO:0005886">
    <property type="term" value="C:plasma membrane"/>
    <property type="evidence" value="ECO:0007669"/>
    <property type="project" value="UniProtKB-SubCell"/>
</dbReference>
<proteinExistence type="inferred from homology"/>
<evidence type="ECO:0000256" key="7">
    <source>
        <dbReference type="SAM" id="Phobius"/>
    </source>
</evidence>